<feature type="transmembrane region" description="Helical" evidence="1">
    <location>
        <begin position="211"/>
        <end position="236"/>
    </location>
</feature>
<dbReference type="Proteomes" id="UP000015101">
    <property type="component" value="Unassembled WGS sequence"/>
</dbReference>
<dbReference type="KEGG" id="hro:HELRODRAFT_178857"/>
<accession>T1FDT8</accession>
<protein>
    <submittedName>
        <fullName evidence="2 3">Uncharacterized protein</fullName>
    </submittedName>
</protein>
<keyword evidence="1" id="KW-0472">Membrane</keyword>
<keyword evidence="4" id="KW-1185">Reference proteome</keyword>
<reference evidence="2 4" key="2">
    <citation type="journal article" date="2013" name="Nature">
        <title>Insights into bilaterian evolution from three spiralian genomes.</title>
        <authorList>
            <person name="Simakov O."/>
            <person name="Marletaz F."/>
            <person name="Cho S.J."/>
            <person name="Edsinger-Gonzales E."/>
            <person name="Havlak P."/>
            <person name="Hellsten U."/>
            <person name="Kuo D.H."/>
            <person name="Larsson T."/>
            <person name="Lv J."/>
            <person name="Arendt D."/>
            <person name="Savage R."/>
            <person name="Osoegawa K."/>
            <person name="de Jong P."/>
            <person name="Grimwood J."/>
            <person name="Chapman J.A."/>
            <person name="Shapiro H."/>
            <person name="Aerts A."/>
            <person name="Otillar R.P."/>
            <person name="Terry A.Y."/>
            <person name="Boore J.L."/>
            <person name="Grigoriev I.V."/>
            <person name="Lindberg D.R."/>
            <person name="Seaver E.C."/>
            <person name="Weisblat D.A."/>
            <person name="Putnam N.H."/>
            <person name="Rokhsar D.S."/>
        </authorList>
    </citation>
    <scope>NUCLEOTIDE SEQUENCE</scope>
</reference>
<name>T1FDT8_HELRO</name>
<feature type="transmembrane region" description="Helical" evidence="1">
    <location>
        <begin position="167"/>
        <end position="191"/>
    </location>
</feature>
<gene>
    <name evidence="3" type="primary">20206987</name>
    <name evidence="2" type="ORF">HELRODRAFT_178857</name>
</gene>
<proteinExistence type="predicted"/>
<organism evidence="3 4">
    <name type="scientific">Helobdella robusta</name>
    <name type="common">Californian leech</name>
    <dbReference type="NCBI Taxonomy" id="6412"/>
    <lineage>
        <taxon>Eukaryota</taxon>
        <taxon>Metazoa</taxon>
        <taxon>Spiralia</taxon>
        <taxon>Lophotrochozoa</taxon>
        <taxon>Annelida</taxon>
        <taxon>Clitellata</taxon>
        <taxon>Hirudinea</taxon>
        <taxon>Rhynchobdellida</taxon>
        <taxon>Glossiphoniidae</taxon>
        <taxon>Helobdella</taxon>
    </lineage>
</organism>
<keyword evidence="1" id="KW-0812">Transmembrane</keyword>
<reference evidence="3" key="3">
    <citation type="submission" date="2015-06" db="UniProtKB">
        <authorList>
            <consortium name="EnsemblMetazoa"/>
        </authorList>
    </citation>
    <scope>IDENTIFICATION</scope>
</reference>
<sequence length="251" mass="27614">MASPIFLSYDNFDQASEQNSFRGASATISRDCFAAKPSNVPSAYTSAMVQPGHQGPRMYVPSMTGNFNGGMHRFGGNLVSDGRVNGDLHSAVWSPPQSMNSASATASVRLSTLRHYPILHHHENNHHPIYLPPQIGQSGVESVRTERMEKLGSCQDVITKEKIRRRVYLALAAFCLNPLFGPVALLLAWTAQNRFDNSRYDEQNISKLLKASLGMSIAGFITTILTLFLTLLGFMISFGLNPTNFRFGSNT</sequence>
<dbReference type="InParanoid" id="T1FDT8"/>
<reference evidence="4" key="1">
    <citation type="submission" date="2012-12" db="EMBL/GenBank/DDBJ databases">
        <authorList>
            <person name="Hellsten U."/>
            <person name="Grimwood J."/>
            <person name="Chapman J.A."/>
            <person name="Shapiro H."/>
            <person name="Aerts A."/>
            <person name="Otillar R.P."/>
            <person name="Terry A.Y."/>
            <person name="Boore J.L."/>
            <person name="Simakov O."/>
            <person name="Marletaz F."/>
            <person name="Cho S.-J."/>
            <person name="Edsinger-Gonzales E."/>
            <person name="Havlak P."/>
            <person name="Kuo D.-H."/>
            <person name="Larsson T."/>
            <person name="Lv J."/>
            <person name="Arendt D."/>
            <person name="Savage R."/>
            <person name="Osoegawa K."/>
            <person name="de Jong P."/>
            <person name="Lindberg D.R."/>
            <person name="Seaver E.C."/>
            <person name="Weisblat D.A."/>
            <person name="Putnam N.H."/>
            <person name="Grigoriev I.V."/>
            <person name="Rokhsar D.S."/>
        </authorList>
    </citation>
    <scope>NUCLEOTIDE SEQUENCE</scope>
</reference>
<dbReference type="CTD" id="20206987"/>
<evidence type="ECO:0000256" key="1">
    <source>
        <dbReference type="SAM" id="Phobius"/>
    </source>
</evidence>
<dbReference type="RefSeq" id="XP_009025974.1">
    <property type="nucleotide sequence ID" value="XM_009027726.1"/>
</dbReference>
<evidence type="ECO:0000313" key="4">
    <source>
        <dbReference type="Proteomes" id="UP000015101"/>
    </source>
</evidence>
<dbReference type="EnsemblMetazoa" id="HelroT178857">
    <property type="protein sequence ID" value="HelroP178857"/>
    <property type="gene ID" value="HelroG178857"/>
</dbReference>
<evidence type="ECO:0000313" key="2">
    <source>
        <dbReference type="EMBL" id="ESN95939.1"/>
    </source>
</evidence>
<dbReference type="EMBL" id="AMQM01006582">
    <property type="status" value="NOT_ANNOTATED_CDS"/>
    <property type="molecule type" value="Genomic_DNA"/>
</dbReference>
<keyword evidence="1" id="KW-1133">Transmembrane helix</keyword>
<dbReference type="GeneID" id="20206987"/>
<dbReference type="EMBL" id="KB097496">
    <property type="protein sequence ID" value="ESN95939.1"/>
    <property type="molecule type" value="Genomic_DNA"/>
</dbReference>
<dbReference type="AlphaFoldDB" id="T1FDT8"/>
<evidence type="ECO:0000313" key="3">
    <source>
        <dbReference type="EnsemblMetazoa" id="HelroP178857"/>
    </source>
</evidence>
<dbReference type="HOGENOM" id="CLU_1108126_0_0_1"/>